<sequence length="246" mass="26898">MAVWSGQIYVPGNDTYTFYVASEEGTVDMKINRTDIFSNRIFSDPAEANSSTYLCKGWNNFAIWYHHTTGNASFVLSWENSTMSKQVVPDKNMRTPRTELASLPLNAFFSYTVHGSGTNVSFTDLSLGDNITEWRWNFGDGMPDESYNASTNPDHTYNRVGVYNATLTVVNGTGGMNTHSEWVDVPIPGDVNHDGRLSAADAVLILQMAACGINIDHAADVNSDGAITSLDALMVSQAVMKGVNDE</sequence>
<gene>
    <name evidence="1" type="ORF">C4B59_04035</name>
</gene>
<dbReference type="EMBL" id="PQXF01000005">
    <property type="protein sequence ID" value="PXF61415.1"/>
    <property type="molecule type" value="Genomic_DNA"/>
</dbReference>
<organism evidence="1 2">
    <name type="scientific">Candidatus Methanogaster sp</name>
    <dbReference type="NCBI Taxonomy" id="3386292"/>
    <lineage>
        <taxon>Archaea</taxon>
        <taxon>Methanobacteriati</taxon>
        <taxon>Methanobacteriota</taxon>
        <taxon>Stenosarchaea group</taxon>
        <taxon>Methanomicrobia</taxon>
        <taxon>Methanosarcinales</taxon>
        <taxon>ANME-2 cluster</taxon>
        <taxon>Candidatus Methanogasteraceae</taxon>
        <taxon>Candidatus Methanogaster</taxon>
    </lineage>
</organism>
<comment type="caution">
    <text evidence="1">The sequence shown here is derived from an EMBL/GenBank/DDBJ whole genome shotgun (WGS) entry which is preliminary data.</text>
</comment>
<proteinExistence type="predicted"/>
<dbReference type="Proteomes" id="UP000248329">
    <property type="component" value="Unassembled WGS sequence"/>
</dbReference>
<protein>
    <submittedName>
        <fullName evidence="1">Uncharacterized protein</fullName>
    </submittedName>
</protein>
<reference evidence="1" key="1">
    <citation type="submission" date="2018-01" db="EMBL/GenBank/DDBJ databases">
        <authorList>
            <person name="Krukenberg V."/>
        </authorList>
    </citation>
    <scope>NUCLEOTIDE SEQUENCE</scope>
    <source>
        <strain evidence="1">E20ANME2</strain>
    </source>
</reference>
<name>A0AC61L545_9EURY</name>
<accession>A0AC61L545</accession>
<evidence type="ECO:0000313" key="2">
    <source>
        <dbReference type="Proteomes" id="UP000248329"/>
    </source>
</evidence>
<evidence type="ECO:0000313" key="1">
    <source>
        <dbReference type="EMBL" id="PXF61415.1"/>
    </source>
</evidence>